<keyword evidence="5 9" id="KW-0812">Transmembrane</keyword>
<keyword evidence="4" id="KW-0997">Cell inner membrane</keyword>
<protein>
    <submittedName>
        <fullName evidence="11">Antimicrobial peptide ABC transporter permease SapB</fullName>
    </submittedName>
</protein>
<dbReference type="Proteomes" id="UP000623842">
    <property type="component" value="Unassembled WGS sequence"/>
</dbReference>
<sequence length="327" mass="36416">MFILTILTFSLSFFFPGEHLANISGQINATPEQLELVALEYGKHESVLYQYWYYLNHLFQGNLGVSMNSQLPVADEIMSHLPATIELTLVALFIAMIAGIPIGFIAAIRHRKKTDNLILSFSMIGYSIPVFWLALLAILVFSIQLGWLPSAGQISLVYEIEQVTGILFIDILISDTPYKWQAFNNATTHIILPACVIALAPATIFVRLARTAMLSVLDSHYIKAAMAKGLNTRQIVFRHAIRNAMVNVIRDVGLQFANLVTLAMVTEVIFNWPGIGNWLIQSIYQRDYTAIQGGLLALSSFIFIVHILTDFIYASLNPLARGSKHAS</sequence>
<dbReference type="AlphaFoldDB" id="A0A919EN82"/>
<dbReference type="PROSITE" id="PS50928">
    <property type="entry name" value="ABC_TM1"/>
    <property type="match status" value="1"/>
</dbReference>
<feature type="transmembrane region" description="Helical" evidence="9">
    <location>
        <begin position="252"/>
        <end position="270"/>
    </location>
</feature>
<evidence type="ECO:0000256" key="2">
    <source>
        <dbReference type="ARBA" id="ARBA00022448"/>
    </source>
</evidence>
<dbReference type="GO" id="GO:0071916">
    <property type="term" value="F:dipeptide transmembrane transporter activity"/>
    <property type="evidence" value="ECO:0007669"/>
    <property type="project" value="TreeGrafter"/>
</dbReference>
<evidence type="ECO:0000256" key="3">
    <source>
        <dbReference type="ARBA" id="ARBA00022475"/>
    </source>
</evidence>
<keyword evidence="12" id="KW-1185">Reference proteome</keyword>
<dbReference type="GO" id="GO:0005886">
    <property type="term" value="C:plasma membrane"/>
    <property type="evidence" value="ECO:0007669"/>
    <property type="project" value="UniProtKB-SubCell"/>
</dbReference>
<dbReference type="PANTHER" id="PTHR43163">
    <property type="entry name" value="DIPEPTIDE TRANSPORT SYSTEM PERMEASE PROTEIN DPPB-RELATED"/>
    <property type="match status" value="1"/>
</dbReference>
<dbReference type="InterPro" id="IPR045621">
    <property type="entry name" value="BPD_transp_1_N"/>
</dbReference>
<feature type="transmembrane region" description="Helical" evidence="9">
    <location>
        <begin position="190"/>
        <end position="209"/>
    </location>
</feature>
<name>A0A919EN82_9GAMM</name>
<keyword evidence="6 9" id="KW-1133">Transmembrane helix</keyword>
<dbReference type="SUPFAM" id="SSF161098">
    <property type="entry name" value="MetI-like"/>
    <property type="match status" value="1"/>
</dbReference>
<accession>A0A919EN82</accession>
<dbReference type="Pfam" id="PF19300">
    <property type="entry name" value="BPD_transp_1_N"/>
    <property type="match status" value="1"/>
</dbReference>
<keyword evidence="2 9" id="KW-0813">Transport</keyword>
<evidence type="ECO:0000256" key="4">
    <source>
        <dbReference type="ARBA" id="ARBA00022519"/>
    </source>
</evidence>
<keyword evidence="7 9" id="KW-0472">Membrane</keyword>
<dbReference type="InterPro" id="IPR035906">
    <property type="entry name" value="MetI-like_sf"/>
</dbReference>
<feature type="domain" description="ABC transmembrane type-1" evidence="10">
    <location>
        <begin position="81"/>
        <end position="313"/>
    </location>
</feature>
<dbReference type="PANTHER" id="PTHR43163:SF4">
    <property type="entry name" value="PUTRESCINE EXPORT SYSTEM PERMEASE PROTEIN SAPB"/>
    <property type="match status" value="1"/>
</dbReference>
<dbReference type="Gene3D" id="1.10.3720.10">
    <property type="entry name" value="MetI-like"/>
    <property type="match status" value="1"/>
</dbReference>
<dbReference type="EMBL" id="BNCK01000006">
    <property type="protein sequence ID" value="GHF98374.1"/>
    <property type="molecule type" value="Genomic_DNA"/>
</dbReference>
<proteinExistence type="inferred from homology"/>
<comment type="subcellular location">
    <subcellularLocation>
        <location evidence="1">Cell inner membrane</location>
        <topology evidence="1">Multi-pass membrane protein</topology>
    </subcellularLocation>
    <subcellularLocation>
        <location evidence="9">Cell membrane</location>
        <topology evidence="9">Multi-pass membrane protein</topology>
    </subcellularLocation>
</comment>
<dbReference type="InterPro" id="IPR000515">
    <property type="entry name" value="MetI-like"/>
</dbReference>
<feature type="transmembrane region" description="Helical" evidence="9">
    <location>
        <begin position="117"/>
        <end position="143"/>
    </location>
</feature>
<keyword evidence="3" id="KW-1003">Cell membrane</keyword>
<reference evidence="11" key="2">
    <citation type="submission" date="2020-09" db="EMBL/GenBank/DDBJ databases">
        <authorList>
            <person name="Sun Q."/>
            <person name="Kim S."/>
        </authorList>
    </citation>
    <scope>NUCLEOTIDE SEQUENCE</scope>
    <source>
        <strain evidence="11">KCTC 42731</strain>
    </source>
</reference>
<evidence type="ECO:0000313" key="12">
    <source>
        <dbReference type="Proteomes" id="UP000623842"/>
    </source>
</evidence>
<reference evidence="11" key="1">
    <citation type="journal article" date="2014" name="Int. J. Syst. Evol. Microbiol.">
        <title>Complete genome sequence of Corynebacterium casei LMG S-19264T (=DSM 44701T), isolated from a smear-ripened cheese.</title>
        <authorList>
            <consortium name="US DOE Joint Genome Institute (JGI-PGF)"/>
            <person name="Walter F."/>
            <person name="Albersmeier A."/>
            <person name="Kalinowski J."/>
            <person name="Ruckert C."/>
        </authorList>
    </citation>
    <scope>NUCLEOTIDE SEQUENCE</scope>
    <source>
        <strain evidence="11">KCTC 42731</strain>
    </source>
</reference>
<evidence type="ECO:0000256" key="8">
    <source>
        <dbReference type="ARBA" id="ARBA00024202"/>
    </source>
</evidence>
<evidence type="ECO:0000259" key="10">
    <source>
        <dbReference type="PROSITE" id="PS50928"/>
    </source>
</evidence>
<evidence type="ECO:0000256" key="9">
    <source>
        <dbReference type="RuleBase" id="RU363032"/>
    </source>
</evidence>
<evidence type="ECO:0000256" key="7">
    <source>
        <dbReference type="ARBA" id="ARBA00023136"/>
    </source>
</evidence>
<feature type="transmembrane region" description="Helical" evidence="9">
    <location>
        <begin position="87"/>
        <end position="108"/>
    </location>
</feature>
<evidence type="ECO:0000256" key="1">
    <source>
        <dbReference type="ARBA" id="ARBA00004429"/>
    </source>
</evidence>
<comment type="caution">
    <text evidence="11">The sequence shown here is derived from an EMBL/GenBank/DDBJ whole genome shotgun (WGS) entry which is preliminary data.</text>
</comment>
<organism evidence="11 12">
    <name type="scientific">Thalassotalea marina</name>
    <dbReference type="NCBI Taxonomy" id="1673741"/>
    <lineage>
        <taxon>Bacteria</taxon>
        <taxon>Pseudomonadati</taxon>
        <taxon>Pseudomonadota</taxon>
        <taxon>Gammaproteobacteria</taxon>
        <taxon>Alteromonadales</taxon>
        <taxon>Colwelliaceae</taxon>
        <taxon>Thalassotalea</taxon>
    </lineage>
</organism>
<evidence type="ECO:0000256" key="6">
    <source>
        <dbReference type="ARBA" id="ARBA00022989"/>
    </source>
</evidence>
<evidence type="ECO:0000256" key="5">
    <source>
        <dbReference type="ARBA" id="ARBA00022692"/>
    </source>
</evidence>
<evidence type="ECO:0000313" key="11">
    <source>
        <dbReference type="EMBL" id="GHF98374.1"/>
    </source>
</evidence>
<gene>
    <name evidence="11" type="primary">sapB</name>
    <name evidence="11" type="ORF">GCM10017161_28580</name>
</gene>
<dbReference type="CDD" id="cd06261">
    <property type="entry name" value="TM_PBP2"/>
    <property type="match status" value="1"/>
</dbReference>
<comment type="similarity">
    <text evidence="8">Belongs to the binding-protein-dependent transport system permease family. OppBC subfamily.</text>
</comment>
<feature type="transmembrane region" description="Helical" evidence="9">
    <location>
        <begin position="290"/>
        <end position="314"/>
    </location>
</feature>
<dbReference type="Pfam" id="PF00528">
    <property type="entry name" value="BPD_transp_1"/>
    <property type="match status" value="1"/>
</dbReference>